<evidence type="ECO:0000313" key="3">
    <source>
        <dbReference type="EMBL" id="RAG81983.1"/>
    </source>
</evidence>
<gene>
    <name evidence="3" type="ORF">DN069_29960</name>
</gene>
<keyword evidence="4" id="KW-1185">Reference proteome</keyword>
<dbReference type="PANTHER" id="PTHR46825:SF7">
    <property type="entry name" value="D-ALANYL-D-ALANINE CARBOXYPEPTIDASE"/>
    <property type="match status" value="1"/>
</dbReference>
<dbReference type="Pfam" id="PF00144">
    <property type="entry name" value="Beta-lactamase"/>
    <property type="match status" value="1"/>
</dbReference>
<dbReference type="Gene3D" id="3.40.710.10">
    <property type="entry name" value="DD-peptidase/beta-lactamase superfamily"/>
    <property type="match status" value="1"/>
</dbReference>
<dbReference type="AlphaFoldDB" id="A0A2X0IED2"/>
<accession>A0A2X0IED2</accession>
<organism evidence="3 4">
    <name type="scientific">Streptacidiphilus pinicola</name>
    <dbReference type="NCBI Taxonomy" id="2219663"/>
    <lineage>
        <taxon>Bacteria</taxon>
        <taxon>Bacillati</taxon>
        <taxon>Actinomycetota</taxon>
        <taxon>Actinomycetes</taxon>
        <taxon>Kitasatosporales</taxon>
        <taxon>Streptomycetaceae</taxon>
        <taxon>Streptacidiphilus</taxon>
    </lineage>
</organism>
<dbReference type="InterPro" id="IPR001466">
    <property type="entry name" value="Beta-lactam-related"/>
</dbReference>
<dbReference type="RefSeq" id="WP_111506282.1">
    <property type="nucleotide sequence ID" value="NZ_QKYN01000129.1"/>
</dbReference>
<protein>
    <submittedName>
        <fullName evidence="3">Serine hydrolase</fullName>
    </submittedName>
</protein>
<keyword evidence="3" id="KW-0378">Hydrolase</keyword>
<evidence type="ECO:0000259" key="2">
    <source>
        <dbReference type="Pfam" id="PF00144"/>
    </source>
</evidence>
<comment type="caution">
    <text evidence="3">The sequence shown here is derived from an EMBL/GenBank/DDBJ whole genome shotgun (WGS) entry which is preliminary data.</text>
</comment>
<dbReference type="GO" id="GO:0016787">
    <property type="term" value="F:hydrolase activity"/>
    <property type="evidence" value="ECO:0007669"/>
    <property type="project" value="UniProtKB-KW"/>
</dbReference>
<dbReference type="InterPro" id="IPR012338">
    <property type="entry name" value="Beta-lactam/transpept-like"/>
</dbReference>
<sequence length="407" mass="44237">MTRKRTALLCAGALVLSSAPLLASTAATAATSDDAARHGHRCVSSPTPARGQARAILDVIERDRHELKLRAVVGRVTEHGRDLWTGAVGPSMTDVPARPDMRFRAGSVGIAFMGTILLQLVDEKKVSLDDHLSRWLPKVPHANEITLRMLADTTSGFHDYVTDAGFLARLESHPFMHWTPAEILSYAHLHDLLYKPGTNFSYSHANFLLLGEALERITHTRLDHLLEQRIYRPLGLRATSNSYTPDMPSPVLHAFTSERGKYEESTFWNPSWTTAAGAVINMNICDLARAGAGIGSGQTISHKSYKTLLNPGTVGLGTPTKKCPATVCMPQTEAVHFGISVLVVNGWVVSNPSFSGYAAIMAYLPSKDLSIAVSVTYSPTTDQSVQNLSNNIAKDLSHLLVPNQPLI</sequence>
<dbReference type="InterPro" id="IPR050491">
    <property type="entry name" value="AmpC-like"/>
</dbReference>
<feature type="domain" description="Beta-lactamase-related" evidence="2">
    <location>
        <begin position="65"/>
        <end position="381"/>
    </location>
</feature>
<name>A0A2X0IED2_9ACTN</name>
<reference evidence="3 4" key="1">
    <citation type="submission" date="2018-06" db="EMBL/GenBank/DDBJ databases">
        <title>Streptacidiphilus pinicola sp. nov., isolated from pine grove soil.</title>
        <authorList>
            <person name="Roh S.G."/>
            <person name="Park S."/>
            <person name="Kim M.-K."/>
            <person name="Yun B.-R."/>
            <person name="Park J."/>
            <person name="Kim M.J."/>
            <person name="Kim Y.S."/>
            <person name="Kim S.B."/>
        </authorList>
    </citation>
    <scope>NUCLEOTIDE SEQUENCE [LARGE SCALE GENOMIC DNA]</scope>
    <source>
        <strain evidence="3 4">MMS16-CNU450</strain>
    </source>
</reference>
<evidence type="ECO:0000256" key="1">
    <source>
        <dbReference type="SAM" id="SignalP"/>
    </source>
</evidence>
<keyword evidence="1" id="KW-0732">Signal</keyword>
<feature type="signal peptide" evidence="1">
    <location>
        <begin position="1"/>
        <end position="29"/>
    </location>
</feature>
<proteinExistence type="predicted"/>
<dbReference type="SUPFAM" id="SSF56601">
    <property type="entry name" value="beta-lactamase/transpeptidase-like"/>
    <property type="match status" value="1"/>
</dbReference>
<feature type="chain" id="PRO_5015921277" evidence="1">
    <location>
        <begin position="30"/>
        <end position="407"/>
    </location>
</feature>
<dbReference type="OrthoDB" id="5177574at2"/>
<evidence type="ECO:0000313" key="4">
    <source>
        <dbReference type="Proteomes" id="UP000248889"/>
    </source>
</evidence>
<dbReference type="PANTHER" id="PTHR46825">
    <property type="entry name" value="D-ALANYL-D-ALANINE-CARBOXYPEPTIDASE/ENDOPEPTIDASE AMPH"/>
    <property type="match status" value="1"/>
</dbReference>
<dbReference type="EMBL" id="QKYN01000129">
    <property type="protein sequence ID" value="RAG81983.1"/>
    <property type="molecule type" value="Genomic_DNA"/>
</dbReference>
<dbReference type="Proteomes" id="UP000248889">
    <property type="component" value="Unassembled WGS sequence"/>
</dbReference>